<dbReference type="RefSeq" id="WP_256398024.1">
    <property type="nucleotide sequence ID" value="NZ_JANHJR010000001.1"/>
</dbReference>
<dbReference type="Pfam" id="PF01329">
    <property type="entry name" value="Pterin_4a"/>
    <property type="match status" value="1"/>
</dbReference>
<organism evidence="5 6">
    <name type="scientific">Haloarchaeobius litoreus</name>
    <dbReference type="NCBI Taxonomy" id="755306"/>
    <lineage>
        <taxon>Archaea</taxon>
        <taxon>Methanobacteriati</taxon>
        <taxon>Methanobacteriota</taxon>
        <taxon>Stenosarchaea group</taxon>
        <taxon>Halobacteria</taxon>
        <taxon>Halobacteriales</taxon>
        <taxon>Halorubellaceae</taxon>
        <taxon>Haloarchaeobius</taxon>
    </lineage>
</organism>
<proteinExistence type="inferred from homology"/>
<keyword evidence="3 4" id="KW-0456">Lyase</keyword>
<evidence type="ECO:0000313" key="5">
    <source>
        <dbReference type="EMBL" id="MFD1646460.1"/>
    </source>
</evidence>
<dbReference type="InterPro" id="IPR001533">
    <property type="entry name" value="Pterin_deHydtase"/>
</dbReference>
<evidence type="ECO:0000256" key="1">
    <source>
        <dbReference type="ARBA" id="ARBA00001554"/>
    </source>
</evidence>
<evidence type="ECO:0000256" key="4">
    <source>
        <dbReference type="HAMAP-Rule" id="MF_00434"/>
    </source>
</evidence>
<reference evidence="5 6" key="1">
    <citation type="journal article" date="2019" name="Int. J. Syst. Evol. Microbiol.">
        <title>The Global Catalogue of Microorganisms (GCM) 10K type strain sequencing project: providing services to taxonomists for standard genome sequencing and annotation.</title>
        <authorList>
            <consortium name="The Broad Institute Genomics Platform"/>
            <consortium name="The Broad Institute Genome Sequencing Center for Infectious Disease"/>
            <person name="Wu L."/>
            <person name="Ma J."/>
        </authorList>
    </citation>
    <scope>NUCLEOTIDE SEQUENCE [LARGE SCALE GENOMIC DNA]</scope>
    <source>
        <strain evidence="5 6">CGMCC 1.10390</strain>
    </source>
</reference>
<comment type="catalytic activity">
    <reaction evidence="1 4">
        <text>(4aS,6R)-4a-hydroxy-L-erythro-5,6,7,8-tetrahydrobiopterin = (6R)-L-erythro-6,7-dihydrobiopterin + H2O</text>
        <dbReference type="Rhea" id="RHEA:11920"/>
        <dbReference type="ChEBI" id="CHEBI:15377"/>
        <dbReference type="ChEBI" id="CHEBI:15642"/>
        <dbReference type="ChEBI" id="CHEBI:43120"/>
        <dbReference type="EC" id="4.2.1.96"/>
    </reaction>
</comment>
<dbReference type="HAMAP" id="MF_00434">
    <property type="entry name" value="Pterin_4_alpha"/>
    <property type="match status" value="1"/>
</dbReference>
<dbReference type="SUPFAM" id="SSF55248">
    <property type="entry name" value="PCD-like"/>
    <property type="match status" value="1"/>
</dbReference>
<dbReference type="EMBL" id="JBHUDO010000002">
    <property type="protein sequence ID" value="MFD1646460.1"/>
    <property type="molecule type" value="Genomic_DNA"/>
</dbReference>
<accession>A0ABD6DM67</accession>
<dbReference type="AlphaFoldDB" id="A0ABD6DM67"/>
<protein>
    <recommendedName>
        <fullName evidence="4">Putative pterin-4-alpha-carbinolamine dehydratase</fullName>
        <shortName evidence="4">PHS</shortName>
        <ecNumber evidence="4">4.2.1.96</ecNumber>
    </recommendedName>
    <alternativeName>
        <fullName evidence="4">4-alpha-hydroxy-tetrahydropterin dehydratase</fullName>
    </alternativeName>
    <alternativeName>
        <fullName evidence="4">Pterin carbinolamine dehydratase</fullName>
        <shortName evidence="4">PCD</shortName>
    </alternativeName>
</protein>
<gene>
    <name evidence="5" type="ORF">ACFSBL_12290</name>
</gene>
<dbReference type="Proteomes" id="UP001597034">
    <property type="component" value="Unassembled WGS sequence"/>
</dbReference>
<dbReference type="Gene3D" id="3.30.1360.20">
    <property type="entry name" value="Transcriptional coactivator/pterin dehydratase"/>
    <property type="match status" value="1"/>
</dbReference>
<dbReference type="EC" id="4.2.1.96" evidence="4"/>
<keyword evidence="6" id="KW-1185">Reference proteome</keyword>
<comment type="caution">
    <text evidence="5">The sequence shown here is derived from an EMBL/GenBank/DDBJ whole genome shotgun (WGS) entry which is preliminary data.</text>
</comment>
<evidence type="ECO:0000313" key="6">
    <source>
        <dbReference type="Proteomes" id="UP001597034"/>
    </source>
</evidence>
<evidence type="ECO:0000256" key="3">
    <source>
        <dbReference type="ARBA" id="ARBA00023239"/>
    </source>
</evidence>
<sequence>MADVLSDEEVDEQLPEGWERDGDEIVRVFEFDDYMKGVNFAQLTGEIAEAQFHHPELIIRYEEVEVRFTSHEAGGITEQDIEMADILNAEV</sequence>
<dbReference type="PANTHER" id="PTHR12599">
    <property type="entry name" value="PTERIN-4-ALPHA-CARBINOLAMINE DEHYDRATASE"/>
    <property type="match status" value="1"/>
</dbReference>
<dbReference type="CDD" id="cd00488">
    <property type="entry name" value="PCD_DCoH"/>
    <property type="match status" value="1"/>
</dbReference>
<comment type="similarity">
    <text evidence="2 4">Belongs to the pterin-4-alpha-carbinolamine dehydratase family.</text>
</comment>
<dbReference type="GO" id="GO:0008124">
    <property type="term" value="F:4-alpha-hydroxytetrahydrobiopterin dehydratase activity"/>
    <property type="evidence" value="ECO:0007669"/>
    <property type="project" value="UniProtKB-UniRule"/>
</dbReference>
<dbReference type="PANTHER" id="PTHR12599:SF0">
    <property type="entry name" value="PTERIN-4-ALPHA-CARBINOLAMINE DEHYDRATASE"/>
    <property type="match status" value="1"/>
</dbReference>
<dbReference type="NCBIfam" id="NF002017">
    <property type="entry name" value="PRK00823.1-2"/>
    <property type="match status" value="1"/>
</dbReference>
<evidence type="ECO:0000256" key="2">
    <source>
        <dbReference type="ARBA" id="ARBA00006472"/>
    </source>
</evidence>
<dbReference type="InterPro" id="IPR036428">
    <property type="entry name" value="PCD_sf"/>
</dbReference>
<name>A0ABD6DM67_9EURY</name>